<comment type="catalytic activity">
    <reaction evidence="1">
        <text>ATP + protein L-histidine = ADP + protein N-phospho-L-histidine.</text>
        <dbReference type="EC" id="2.7.13.3"/>
    </reaction>
</comment>
<comment type="subcellular location">
    <subcellularLocation>
        <location evidence="2">Membrane</location>
    </subcellularLocation>
</comment>
<dbReference type="STRING" id="28181.BEN30_12635"/>
<dbReference type="SUPFAM" id="SSF55785">
    <property type="entry name" value="PYP-like sensor domain (PAS domain)"/>
    <property type="match status" value="1"/>
</dbReference>
<dbReference type="SMART" id="SM00388">
    <property type="entry name" value="HisKA"/>
    <property type="match status" value="1"/>
</dbReference>
<dbReference type="Pfam" id="PF00512">
    <property type="entry name" value="HisKA"/>
    <property type="match status" value="1"/>
</dbReference>
<protein>
    <recommendedName>
        <fullName evidence="3">histidine kinase</fullName>
        <ecNumber evidence="3">2.7.13.3</ecNumber>
    </recommendedName>
</protein>
<dbReference type="InterPro" id="IPR004358">
    <property type="entry name" value="Sig_transdc_His_kin-like_C"/>
</dbReference>
<dbReference type="Pfam" id="PF02518">
    <property type="entry name" value="HATPase_c"/>
    <property type="match status" value="1"/>
</dbReference>
<dbReference type="CDD" id="cd00130">
    <property type="entry name" value="PAS"/>
    <property type="match status" value="1"/>
</dbReference>
<dbReference type="PROSITE" id="PS50112">
    <property type="entry name" value="PAS"/>
    <property type="match status" value="1"/>
</dbReference>
<comment type="caution">
    <text evidence="14">The sequence shown here is derived from an EMBL/GenBank/DDBJ whole genome shotgun (WGS) entry which is preliminary data.</text>
</comment>
<dbReference type="PROSITE" id="PS50113">
    <property type="entry name" value="PAC"/>
    <property type="match status" value="1"/>
</dbReference>
<keyword evidence="5" id="KW-0808">Transferase</keyword>
<proteinExistence type="predicted"/>
<dbReference type="PANTHER" id="PTHR43047:SF63">
    <property type="entry name" value="HISTIDINE KINASE"/>
    <property type="match status" value="1"/>
</dbReference>
<dbReference type="FunFam" id="1.10.287.130:FF:000038">
    <property type="entry name" value="Sensory transduction histidine kinase"/>
    <property type="match status" value="1"/>
</dbReference>
<dbReference type="InterPro" id="IPR000014">
    <property type="entry name" value="PAS"/>
</dbReference>
<keyword evidence="6" id="KW-0547">Nucleotide-binding</keyword>
<dbReference type="InterPro" id="IPR036890">
    <property type="entry name" value="HATPase_C_sf"/>
</dbReference>
<dbReference type="CDD" id="cd00082">
    <property type="entry name" value="HisKA"/>
    <property type="match status" value="1"/>
</dbReference>
<dbReference type="AlphaFoldDB" id="A0A1E5Q665"/>
<keyword evidence="10" id="KW-0472">Membrane</keyword>
<keyword evidence="7" id="KW-0418">Kinase</keyword>
<dbReference type="InterPro" id="IPR005467">
    <property type="entry name" value="His_kinase_dom"/>
</dbReference>
<dbReference type="InterPro" id="IPR035965">
    <property type="entry name" value="PAS-like_dom_sf"/>
</dbReference>
<dbReference type="GO" id="GO:0005524">
    <property type="term" value="F:ATP binding"/>
    <property type="evidence" value="ECO:0007669"/>
    <property type="project" value="UniProtKB-KW"/>
</dbReference>
<evidence type="ECO:0000256" key="3">
    <source>
        <dbReference type="ARBA" id="ARBA00012438"/>
    </source>
</evidence>
<dbReference type="PROSITE" id="PS50109">
    <property type="entry name" value="HIS_KIN"/>
    <property type="match status" value="1"/>
</dbReference>
<reference evidence="15" key="1">
    <citation type="submission" date="2016-07" db="EMBL/GenBank/DDBJ databases">
        <authorList>
            <person name="Florea S."/>
            <person name="Webb J.S."/>
            <person name="Jaromczyk J."/>
            <person name="Schardl C.L."/>
        </authorList>
    </citation>
    <scope>NUCLEOTIDE SEQUENCE [LARGE SCALE GENOMIC DNA]</scope>
    <source>
        <strain evidence="15">MV-1</strain>
    </source>
</reference>
<dbReference type="NCBIfam" id="TIGR00229">
    <property type="entry name" value="sensory_box"/>
    <property type="match status" value="1"/>
</dbReference>
<dbReference type="GO" id="GO:0005886">
    <property type="term" value="C:plasma membrane"/>
    <property type="evidence" value="ECO:0007669"/>
    <property type="project" value="TreeGrafter"/>
</dbReference>
<keyword evidence="15" id="KW-1185">Reference proteome</keyword>
<evidence type="ECO:0000256" key="1">
    <source>
        <dbReference type="ARBA" id="ARBA00000085"/>
    </source>
</evidence>
<evidence type="ECO:0000259" key="11">
    <source>
        <dbReference type="PROSITE" id="PS50109"/>
    </source>
</evidence>
<keyword evidence="8" id="KW-0067">ATP-binding</keyword>
<dbReference type="InterPro" id="IPR036097">
    <property type="entry name" value="HisK_dim/P_sf"/>
</dbReference>
<evidence type="ECO:0000256" key="8">
    <source>
        <dbReference type="ARBA" id="ARBA00022840"/>
    </source>
</evidence>
<evidence type="ECO:0000256" key="5">
    <source>
        <dbReference type="ARBA" id="ARBA00022679"/>
    </source>
</evidence>
<keyword evidence="9" id="KW-0902">Two-component regulatory system</keyword>
<gene>
    <name evidence="14" type="ORF">BEN30_12635</name>
</gene>
<dbReference type="SUPFAM" id="SSF47384">
    <property type="entry name" value="Homodimeric domain of signal transducing histidine kinase"/>
    <property type="match status" value="1"/>
</dbReference>
<dbReference type="Gene3D" id="3.30.565.10">
    <property type="entry name" value="Histidine kinase-like ATPase, C-terminal domain"/>
    <property type="match status" value="1"/>
</dbReference>
<feature type="domain" description="PAS" evidence="12">
    <location>
        <begin position="11"/>
        <end position="48"/>
    </location>
</feature>
<dbReference type="RefSeq" id="WP_069958436.1">
    <property type="nucleotide sequence ID" value="NZ_MCGG01000036.1"/>
</dbReference>
<feature type="domain" description="Histidine kinase" evidence="11">
    <location>
        <begin position="184"/>
        <end position="404"/>
    </location>
</feature>
<evidence type="ECO:0000259" key="12">
    <source>
        <dbReference type="PROSITE" id="PS50112"/>
    </source>
</evidence>
<evidence type="ECO:0000256" key="2">
    <source>
        <dbReference type="ARBA" id="ARBA00004370"/>
    </source>
</evidence>
<organism evidence="14 15">
    <name type="scientific">Magnetovibrio blakemorei</name>
    <dbReference type="NCBI Taxonomy" id="28181"/>
    <lineage>
        <taxon>Bacteria</taxon>
        <taxon>Pseudomonadati</taxon>
        <taxon>Pseudomonadota</taxon>
        <taxon>Alphaproteobacteria</taxon>
        <taxon>Rhodospirillales</taxon>
        <taxon>Magnetovibrionaceae</taxon>
        <taxon>Magnetovibrio</taxon>
    </lineage>
</organism>
<sequence length="404" mass="44453">MPDKDDNCGAFRDIFENANIGIFQSTLEGRYLLINPALAHMYGYDGADDMLGTLTDISHQLYVEDGKRDIFINALMDTGSIENFESQVYRRDGSIIWISETARVVSATGAREAYFEGFVKNITVRKNLERDVVDFTNELESRVQKRTSELLLEIERRRLAELSLKKALKKAEKATEAKSLFLASMSHELRTPLNAIIGFADAMRTKIHGPITPPQYVEYVDIIKGSGDHLLGLINDILDLSKINSGSVDLDMGDVDVRAVMMECLVLIGHRAQEGQVHLVSKINEEIEATMRGDARRIKQVFLNLLSNAIKFTPEQGSVTVSIEDCAPGVLAVSVKDTGVGIDAEDIPRVLSEYGQAEHGLDHVVEGTGLGLPISKKLVELHGGSLNLDSHVGRGTTVTVTFPV</sequence>
<dbReference type="GO" id="GO:0009927">
    <property type="term" value="F:histidine phosphotransfer kinase activity"/>
    <property type="evidence" value="ECO:0007669"/>
    <property type="project" value="TreeGrafter"/>
</dbReference>
<evidence type="ECO:0000256" key="4">
    <source>
        <dbReference type="ARBA" id="ARBA00022553"/>
    </source>
</evidence>
<evidence type="ECO:0000259" key="13">
    <source>
        <dbReference type="PROSITE" id="PS50113"/>
    </source>
</evidence>
<dbReference type="Proteomes" id="UP000095347">
    <property type="component" value="Unassembled WGS sequence"/>
</dbReference>
<dbReference type="EC" id="2.7.13.3" evidence="3"/>
<dbReference type="InterPro" id="IPR003594">
    <property type="entry name" value="HATPase_dom"/>
</dbReference>
<dbReference type="Pfam" id="PF13426">
    <property type="entry name" value="PAS_9"/>
    <property type="match status" value="1"/>
</dbReference>
<dbReference type="Gene3D" id="1.10.287.130">
    <property type="match status" value="1"/>
</dbReference>
<dbReference type="PANTHER" id="PTHR43047">
    <property type="entry name" value="TWO-COMPONENT HISTIDINE PROTEIN KINASE"/>
    <property type="match status" value="1"/>
</dbReference>
<dbReference type="SMART" id="SM00387">
    <property type="entry name" value="HATPase_c"/>
    <property type="match status" value="1"/>
</dbReference>
<name>A0A1E5Q665_9PROT</name>
<evidence type="ECO:0000256" key="6">
    <source>
        <dbReference type="ARBA" id="ARBA00022741"/>
    </source>
</evidence>
<feature type="domain" description="PAC" evidence="13">
    <location>
        <begin position="82"/>
        <end position="134"/>
    </location>
</feature>
<dbReference type="GO" id="GO:0000155">
    <property type="term" value="F:phosphorelay sensor kinase activity"/>
    <property type="evidence" value="ECO:0007669"/>
    <property type="project" value="InterPro"/>
</dbReference>
<dbReference type="InterPro" id="IPR003661">
    <property type="entry name" value="HisK_dim/P_dom"/>
</dbReference>
<dbReference type="EMBL" id="MCGG01000036">
    <property type="protein sequence ID" value="OEJ66231.1"/>
    <property type="molecule type" value="Genomic_DNA"/>
</dbReference>
<dbReference type="Gene3D" id="3.30.450.20">
    <property type="entry name" value="PAS domain"/>
    <property type="match status" value="1"/>
</dbReference>
<evidence type="ECO:0000256" key="10">
    <source>
        <dbReference type="ARBA" id="ARBA00023136"/>
    </source>
</evidence>
<evidence type="ECO:0000256" key="7">
    <source>
        <dbReference type="ARBA" id="ARBA00022777"/>
    </source>
</evidence>
<keyword evidence="4" id="KW-0597">Phosphoprotein</keyword>
<dbReference type="InterPro" id="IPR000700">
    <property type="entry name" value="PAS-assoc_C"/>
</dbReference>
<accession>A0A1E5Q665</accession>
<dbReference type="CDD" id="cd16922">
    <property type="entry name" value="HATPase_EvgS-ArcB-TorS-like"/>
    <property type="match status" value="1"/>
</dbReference>
<evidence type="ECO:0000313" key="14">
    <source>
        <dbReference type="EMBL" id="OEJ66231.1"/>
    </source>
</evidence>
<dbReference type="SUPFAM" id="SSF55874">
    <property type="entry name" value="ATPase domain of HSP90 chaperone/DNA topoisomerase II/histidine kinase"/>
    <property type="match status" value="1"/>
</dbReference>
<evidence type="ECO:0000256" key="9">
    <source>
        <dbReference type="ARBA" id="ARBA00023012"/>
    </source>
</evidence>
<evidence type="ECO:0000313" key="15">
    <source>
        <dbReference type="Proteomes" id="UP000095347"/>
    </source>
</evidence>
<dbReference type="PRINTS" id="PR00344">
    <property type="entry name" value="BCTRLSENSOR"/>
</dbReference>